<dbReference type="eggNOG" id="ENOG50336AF">
    <property type="taxonomic scope" value="Bacteria"/>
</dbReference>
<organism evidence="1 2">
    <name type="scientific">Nitrosospira lacus</name>
    <dbReference type="NCBI Taxonomy" id="1288494"/>
    <lineage>
        <taxon>Bacteria</taxon>
        <taxon>Pseudomonadati</taxon>
        <taxon>Pseudomonadota</taxon>
        <taxon>Betaproteobacteria</taxon>
        <taxon>Nitrosomonadales</taxon>
        <taxon>Nitrosomonadaceae</taxon>
        <taxon>Nitrosospira</taxon>
    </lineage>
</organism>
<dbReference type="RefSeq" id="WP_040852197.1">
    <property type="nucleotide sequence ID" value="NZ_CP021106.3"/>
</dbReference>
<dbReference type="InterPro" id="IPR036388">
    <property type="entry name" value="WH-like_DNA-bd_sf"/>
</dbReference>
<evidence type="ECO:0000313" key="1">
    <source>
        <dbReference type="EMBL" id="ARO88143.1"/>
    </source>
</evidence>
<protein>
    <submittedName>
        <fullName evidence="1">Uncharacterized protein</fullName>
    </submittedName>
</protein>
<dbReference type="AlphaFoldDB" id="A0A1W6SQT1"/>
<dbReference type="KEGG" id="nlc:EBAPG3_010355"/>
<evidence type="ECO:0000313" key="2">
    <source>
        <dbReference type="Proteomes" id="UP000012179"/>
    </source>
</evidence>
<reference evidence="1 2" key="1">
    <citation type="journal article" date="2015" name="Int. J. Syst. Evol. Microbiol.">
        <title>Nitrosospira lacus sp. nov., a psychrotolerant, ammonia-oxidizing bacterium from sandy lake sediment.</title>
        <authorList>
            <person name="Urakawa H."/>
            <person name="Garcia J.C."/>
            <person name="Nielsen J.L."/>
            <person name="Le V.Q."/>
            <person name="Kozlowski J.A."/>
            <person name="Stein L.Y."/>
            <person name="Lim C.K."/>
            <person name="Pommerening-Roser A."/>
            <person name="Martens-Habbena W."/>
            <person name="Stahl D.A."/>
            <person name="Klotz M.G."/>
        </authorList>
    </citation>
    <scope>NUCLEOTIDE SEQUENCE [LARGE SCALE GENOMIC DNA]</scope>
    <source>
        <strain evidence="1 2">APG3</strain>
    </source>
</reference>
<gene>
    <name evidence="1" type="ORF">EBAPG3_010355</name>
</gene>
<dbReference type="SUPFAM" id="SSF46785">
    <property type="entry name" value="Winged helix' DNA-binding domain"/>
    <property type="match status" value="1"/>
</dbReference>
<proteinExistence type="predicted"/>
<accession>A0A1W6SQT1</accession>
<dbReference type="InterPro" id="IPR036390">
    <property type="entry name" value="WH_DNA-bd_sf"/>
</dbReference>
<dbReference type="Gene3D" id="1.10.10.10">
    <property type="entry name" value="Winged helix-like DNA-binding domain superfamily/Winged helix DNA-binding domain"/>
    <property type="match status" value="1"/>
</dbReference>
<keyword evidence="2" id="KW-1185">Reference proteome</keyword>
<dbReference type="Proteomes" id="UP000012179">
    <property type="component" value="Chromosome"/>
</dbReference>
<dbReference type="EMBL" id="CP021106">
    <property type="protein sequence ID" value="ARO88143.1"/>
    <property type="molecule type" value="Genomic_DNA"/>
</dbReference>
<name>A0A1W6SQT1_9PROT</name>
<sequence length="105" mass="11730">MTTPNQVLFTLSNHIGKGRGISVKQLSTLVGVNPRMVRLHVSQLREEGYAVCGTPRTGYYMAETAEDLEETCKFLRGRAMHSLVLEAALRKMPLPDLIGQMKLRT</sequence>
<dbReference type="OrthoDB" id="6058284at2"/>